<keyword evidence="2" id="KW-0597">Phosphoprotein</keyword>
<gene>
    <name evidence="5" type="ORF">GCM10009613_15050</name>
</gene>
<dbReference type="PANTHER" id="PTHR43214">
    <property type="entry name" value="TWO-COMPONENT RESPONSE REGULATOR"/>
    <property type="match status" value="1"/>
</dbReference>
<protein>
    <submittedName>
        <fullName evidence="5">Response regulator transcription factor</fullName>
    </submittedName>
</protein>
<dbReference type="InterPro" id="IPR016032">
    <property type="entry name" value="Sig_transdc_resp-reg_C-effctor"/>
</dbReference>
<dbReference type="RefSeq" id="WP_344019787.1">
    <property type="nucleotide sequence ID" value="NZ_BAAAJK010000005.1"/>
</dbReference>
<name>A0ABP4I8D9_9PSEU</name>
<dbReference type="Gene3D" id="1.10.10.10">
    <property type="entry name" value="Winged helix-like DNA-binding domain superfamily/Winged helix DNA-binding domain"/>
    <property type="match status" value="1"/>
</dbReference>
<dbReference type="InterPro" id="IPR000792">
    <property type="entry name" value="Tscrpt_reg_LuxR_C"/>
</dbReference>
<dbReference type="Gene3D" id="3.40.50.2300">
    <property type="match status" value="1"/>
</dbReference>
<dbReference type="SUPFAM" id="SSF46894">
    <property type="entry name" value="C-terminal effector domain of the bipartite response regulators"/>
    <property type="match status" value="1"/>
</dbReference>
<comment type="caution">
    <text evidence="5">The sequence shown here is derived from an EMBL/GenBank/DDBJ whole genome shotgun (WGS) entry which is preliminary data.</text>
</comment>
<dbReference type="SUPFAM" id="SSF52172">
    <property type="entry name" value="CheY-like"/>
    <property type="match status" value="1"/>
</dbReference>
<dbReference type="PRINTS" id="PR00038">
    <property type="entry name" value="HTHLUXR"/>
</dbReference>
<dbReference type="InterPro" id="IPR001789">
    <property type="entry name" value="Sig_transdc_resp-reg_receiver"/>
</dbReference>
<reference evidence="6" key="1">
    <citation type="journal article" date="2019" name="Int. J. Syst. Evol. Microbiol.">
        <title>The Global Catalogue of Microorganisms (GCM) 10K type strain sequencing project: providing services to taxonomists for standard genome sequencing and annotation.</title>
        <authorList>
            <consortium name="The Broad Institute Genomics Platform"/>
            <consortium name="The Broad Institute Genome Sequencing Center for Infectious Disease"/>
            <person name="Wu L."/>
            <person name="Ma J."/>
        </authorList>
    </citation>
    <scope>NUCLEOTIDE SEQUENCE [LARGE SCALE GENOMIC DNA]</scope>
    <source>
        <strain evidence="6">JCM 11896</strain>
    </source>
</reference>
<dbReference type="CDD" id="cd06170">
    <property type="entry name" value="LuxR_C_like"/>
    <property type="match status" value="1"/>
</dbReference>
<feature type="modified residue" description="4-aspartylphosphate" evidence="2">
    <location>
        <position position="61"/>
    </location>
</feature>
<accession>A0ABP4I8D9</accession>
<proteinExistence type="predicted"/>
<sequence length="233" mass="25182">MTLSPPTGRPVVVIDDHELFSTSLTFTLCARGFEAVALPLAGLWDVLPTLPIGNIGLVVLDLDLGEDADGNRINGADLVEGLRQRGWTVLVVTGSTDPTAIAAAIAAGAVGSVAKAGSLDELVRTVSAVLRGEQVMTEPERHEWLERNRRRAVQDHDLATRLSRLSPREQEVLALLTEGMRASAIAMHFVVSMPTVRSQIRSILVKLQVTSQLEAVAMFHRFSGMSQNSVERV</sequence>
<keyword evidence="1" id="KW-0238">DNA-binding</keyword>
<dbReference type="SMART" id="SM00421">
    <property type="entry name" value="HTH_LUXR"/>
    <property type="match status" value="1"/>
</dbReference>
<dbReference type="SMART" id="SM00448">
    <property type="entry name" value="REC"/>
    <property type="match status" value="1"/>
</dbReference>
<dbReference type="InterPro" id="IPR036388">
    <property type="entry name" value="WH-like_DNA-bd_sf"/>
</dbReference>
<dbReference type="PROSITE" id="PS00622">
    <property type="entry name" value="HTH_LUXR_1"/>
    <property type="match status" value="1"/>
</dbReference>
<dbReference type="PROSITE" id="PS50110">
    <property type="entry name" value="RESPONSE_REGULATORY"/>
    <property type="match status" value="1"/>
</dbReference>
<keyword evidence="6" id="KW-1185">Reference proteome</keyword>
<dbReference type="Pfam" id="PF00072">
    <property type="entry name" value="Response_reg"/>
    <property type="match status" value="1"/>
</dbReference>
<organism evidence="5 6">
    <name type="scientific">Pseudonocardia kongjuensis</name>
    <dbReference type="NCBI Taxonomy" id="102227"/>
    <lineage>
        <taxon>Bacteria</taxon>
        <taxon>Bacillati</taxon>
        <taxon>Actinomycetota</taxon>
        <taxon>Actinomycetes</taxon>
        <taxon>Pseudonocardiales</taxon>
        <taxon>Pseudonocardiaceae</taxon>
        <taxon>Pseudonocardia</taxon>
    </lineage>
</organism>
<dbReference type="InterPro" id="IPR011006">
    <property type="entry name" value="CheY-like_superfamily"/>
</dbReference>
<evidence type="ECO:0000256" key="1">
    <source>
        <dbReference type="ARBA" id="ARBA00023125"/>
    </source>
</evidence>
<dbReference type="Proteomes" id="UP001501414">
    <property type="component" value="Unassembled WGS sequence"/>
</dbReference>
<dbReference type="Pfam" id="PF00196">
    <property type="entry name" value="GerE"/>
    <property type="match status" value="1"/>
</dbReference>
<feature type="domain" description="Response regulatory" evidence="4">
    <location>
        <begin position="10"/>
        <end position="130"/>
    </location>
</feature>
<evidence type="ECO:0000313" key="5">
    <source>
        <dbReference type="EMBL" id="GAA1384335.1"/>
    </source>
</evidence>
<dbReference type="EMBL" id="BAAAJK010000005">
    <property type="protein sequence ID" value="GAA1384335.1"/>
    <property type="molecule type" value="Genomic_DNA"/>
</dbReference>
<evidence type="ECO:0000259" key="4">
    <source>
        <dbReference type="PROSITE" id="PS50110"/>
    </source>
</evidence>
<dbReference type="PROSITE" id="PS50043">
    <property type="entry name" value="HTH_LUXR_2"/>
    <property type="match status" value="1"/>
</dbReference>
<dbReference type="InterPro" id="IPR039420">
    <property type="entry name" value="WalR-like"/>
</dbReference>
<evidence type="ECO:0000259" key="3">
    <source>
        <dbReference type="PROSITE" id="PS50043"/>
    </source>
</evidence>
<evidence type="ECO:0000256" key="2">
    <source>
        <dbReference type="PROSITE-ProRule" id="PRU00169"/>
    </source>
</evidence>
<feature type="domain" description="HTH luxR-type" evidence="3">
    <location>
        <begin position="158"/>
        <end position="223"/>
    </location>
</feature>
<evidence type="ECO:0000313" key="6">
    <source>
        <dbReference type="Proteomes" id="UP001501414"/>
    </source>
</evidence>